<evidence type="ECO:0000313" key="3">
    <source>
        <dbReference type="Proteomes" id="UP000008672"/>
    </source>
</evidence>
<dbReference type="OMA" id="NENCPLP"/>
<dbReference type="HOGENOM" id="CLU_006175_5_2_1"/>
<dbReference type="PANTHER" id="PTHR46289:SF17">
    <property type="entry name" value="HAT C-TERMINAL DIMERISATION DOMAIN-CONTAINING PROTEIN"/>
    <property type="match status" value="1"/>
</dbReference>
<protein>
    <recommendedName>
        <fullName evidence="1">HAT C-terminal dimerisation domain-containing protein</fullName>
    </recommendedName>
</protein>
<dbReference type="InterPro" id="IPR008906">
    <property type="entry name" value="HATC_C_dom"/>
</dbReference>
<organism evidence="2 3">
    <name type="scientific">Latimeria chalumnae</name>
    <name type="common">Coelacanth</name>
    <dbReference type="NCBI Taxonomy" id="7897"/>
    <lineage>
        <taxon>Eukaryota</taxon>
        <taxon>Metazoa</taxon>
        <taxon>Chordata</taxon>
        <taxon>Craniata</taxon>
        <taxon>Vertebrata</taxon>
        <taxon>Euteleostomi</taxon>
        <taxon>Coelacanthiformes</taxon>
        <taxon>Coelacanthidae</taxon>
        <taxon>Latimeria</taxon>
    </lineage>
</organism>
<accession>H2ZU17</accession>
<evidence type="ECO:0000313" key="2">
    <source>
        <dbReference type="Ensembl" id="ENSLACP00000000888.1"/>
    </source>
</evidence>
<dbReference type="InterPro" id="IPR052958">
    <property type="entry name" value="IFN-induced_PKR_regulator"/>
</dbReference>
<keyword evidence="3" id="KW-1185">Reference proteome</keyword>
<dbReference type="EMBL" id="AFYH01273989">
    <property type="status" value="NOT_ANNOTATED_CDS"/>
    <property type="molecule type" value="Genomic_DNA"/>
</dbReference>
<sequence>MDGNSLAILIKSTLSALELDLSALQGQCYDGAASMRGAYKGVTMLIHKENPLTYYVHCYAHILNLCIVDMVSSIPVVQNAFGILQALQMFIEGSSKRHAVFKKMTSEKESFGGPTTLKSLSDTRWNCQVESIRAVLEKFDEMVEPLCEITTGDSKAGSEAYVLLRNVQDFNFLHCMFFMWRVLMQTNQLSKLLQSKELLYHTAMTMAKSTVSVLKEMRCDDFASKIFHHVYELCQKNNYPGPCVPCKGVIPKNLGGGQKSVFQKPEDYSRSKISYRILDTLINEIKDCFSENDVSIFASLLDVLSSEFPSEESVVAISTTYSIDQEDLNSEIQMFKDGSVSTSSDKEELTQFERKLQFFCEMALCDTLSNLANLVVLYLSIPMTSALAKKNFSFLHQLKTYLRSTMTDARVSALTILQIEKEIIRLLREIKRSNLLIESQTSEI</sequence>
<reference evidence="3" key="1">
    <citation type="submission" date="2011-08" db="EMBL/GenBank/DDBJ databases">
        <title>The draft genome of Latimeria chalumnae.</title>
        <authorList>
            <person name="Di Palma F."/>
            <person name="Alfoldi J."/>
            <person name="Johnson J."/>
            <person name="Berlin A."/>
            <person name="Gnerre S."/>
            <person name="Jaffe D."/>
            <person name="MacCallum I."/>
            <person name="Young S."/>
            <person name="Walker B.J."/>
            <person name="Lander E."/>
            <person name="Lindblad-Toh K."/>
        </authorList>
    </citation>
    <scope>NUCLEOTIDE SEQUENCE [LARGE SCALE GENOMIC DNA]</scope>
    <source>
        <strain evidence="3">Wild caught</strain>
    </source>
</reference>
<dbReference type="InParanoid" id="H2ZU17"/>
<dbReference type="PANTHER" id="PTHR46289">
    <property type="entry name" value="52 KDA REPRESSOR OF THE INHIBITOR OF THE PROTEIN KINASE-LIKE PROTEIN-RELATED"/>
    <property type="match status" value="1"/>
</dbReference>
<dbReference type="SUPFAM" id="SSF53098">
    <property type="entry name" value="Ribonuclease H-like"/>
    <property type="match status" value="1"/>
</dbReference>
<dbReference type="GO" id="GO:0046983">
    <property type="term" value="F:protein dimerization activity"/>
    <property type="evidence" value="ECO:0007669"/>
    <property type="project" value="InterPro"/>
</dbReference>
<dbReference type="eggNOG" id="ENOG502QSU3">
    <property type="taxonomic scope" value="Eukaryota"/>
</dbReference>
<reference evidence="2" key="2">
    <citation type="submission" date="2025-08" db="UniProtKB">
        <authorList>
            <consortium name="Ensembl"/>
        </authorList>
    </citation>
    <scope>IDENTIFICATION</scope>
</reference>
<dbReference type="GeneTree" id="ENSGT00940000162068"/>
<dbReference type="STRING" id="7897.ENSLACP00000000888"/>
<dbReference type="InterPro" id="IPR012337">
    <property type="entry name" value="RNaseH-like_sf"/>
</dbReference>
<reference evidence="2" key="3">
    <citation type="submission" date="2025-09" db="UniProtKB">
        <authorList>
            <consortium name="Ensembl"/>
        </authorList>
    </citation>
    <scope>IDENTIFICATION</scope>
</reference>
<name>H2ZU17_LATCH</name>
<dbReference type="Ensembl" id="ENSLACT00000000897.1">
    <property type="protein sequence ID" value="ENSLACP00000000888.1"/>
    <property type="gene ID" value="ENSLACG00000000800.1"/>
</dbReference>
<dbReference type="Proteomes" id="UP000008672">
    <property type="component" value="Unassembled WGS sequence"/>
</dbReference>
<dbReference type="AlphaFoldDB" id="H2ZU17"/>
<proteinExistence type="predicted"/>
<evidence type="ECO:0000259" key="1">
    <source>
        <dbReference type="Pfam" id="PF05699"/>
    </source>
</evidence>
<dbReference type="Pfam" id="PF05699">
    <property type="entry name" value="Dimer_Tnp_hAT"/>
    <property type="match status" value="1"/>
</dbReference>
<feature type="domain" description="HAT C-terminal dimerisation" evidence="1">
    <location>
        <begin position="370"/>
        <end position="422"/>
    </location>
</feature>